<dbReference type="InterPro" id="IPR003582">
    <property type="entry name" value="ShKT_dom"/>
</dbReference>
<protein>
    <recommendedName>
        <fullName evidence="2">ShKT domain-containing protein</fullName>
    </recommendedName>
</protein>
<dbReference type="Proteomes" id="UP000024635">
    <property type="component" value="Unassembled WGS sequence"/>
</dbReference>
<dbReference type="EMBL" id="JARK01001395">
    <property type="protein sequence ID" value="EYC09771.1"/>
    <property type="molecule type" value="Genomic_DNA"/>
</dbReference>
<evidence type="ECO:0000256" key="1">
    <source>
        <dbReference type="SAM" id="SignalP"/>
    </source>
</evidence>
<feature type="chain" id="PRO_5001491949" description="ShKT domain-containing protein" evidence="1">
    <location>
        <begin position="23"/>
        <end position="71"/>
    </location>
</feature>
<evidence type="ECO:0000313" key="3">
    <source>
        <dbReference type="EMBL" id="EYC09771.1"/>
    </source>
</evidence>
<keyword evidence="1" id="KW-0732">Signal</keyword>
<name>A0A016U460_9BILA</name>
<dbReference type="AlphaFoldDB" id="A0A016U460"/>
<dbReference type="OrthoDB" id="10307433at2759"/>
<evidence type="ECO:0000259" key="2">
    <source>
        <dbReference type="SMART" id="SM00254"/>
    </source>
</evidence>
<feature type="signal peptide" evidence="1">
    <location>
        <begin position="1"/>
        <end position="22"/>
    </location>
</feature>
<organism evidence="3 4">
    <name type="scientific">Ancylostoma ceylanicum</name>
    <dbReference type="NCBI Taxonomy" id="53326"/>
    <lineage>
        <taxon>Eukaryota</taxon>
        <taxon>Metazoa</taxon>
        <taxon>Ecdysozoa</taxon>
        <taxon>Nematoda</taxon>
        <taxon>Chromadorea</taxon>
        <taxon>Rhabditida</taxon>
        <taxon>Rhabditina</taxon>
        <taxon>Rhabditomorpha</taxon>
        <taxon>Strongyloidea</taxon>
        <taxon>Ancylostomatidae</taxon>
        <taxon>Ancylostomatinae</taxon>
        <taxon>Ancylostoma</taxon>
    </lineage>
</organism>
<dbReference type="Gene3D" id="1.10.10.1940">
    <property type="match status" value="1"/>
</dbReference>
<proteinExistence type="predicted"/>
<keyword evidence="4" id="KW-1185">Reference proteome</keyword>
<evidence type="ECO:0000313" key="4">
    <source>
        <dbReference type="Proteomes" id="UP000024635"/>
    </source>
</evidence>
<sequence length="71" mass="7887">MFLYLVCILALIHAFGPEAVTAQFQMPQVPCADRIPQIACQQIKDAGNCDNEGFEMIAVYQCRKTCNKCSS</sequence>
<dbReference type="SMART" id="SM00254">
    <property type="entry name" value="ShKT"/>
    <property type="match status" value="1"/>
</dbReference>
<feature type="domain" description="ShKT" evidence="2">
    <location>
        <begin position="30"/>
        <end position="70"/>
    </location>
</feature>
<comment type="caution">
    <text evidence="3">The sequence shown here is derived from an EMBL/GenBank/DDBJ whole genome shotgun (WGS) entry which is preliminary data.</text>
</comment>
<reference evidence="4" key="1">
    <citation type="journal article" date="2015" name="Nat. Genet.">
        <title>The genome and transcriptome of the zoonotic hookworm Ancylostoma ceylanicum identify infection-specific gene families.</title>
        <authorList>
            <person name="Schwarz E.M."/>
            <person name="Hu Y."/>
            <person name="Antoshechkin I."/>
            <person name="Miller M.M."/>
            <person name="Sternberg P.W."/>
            <person name="Aroian R.V."/>
        </authorList>
    </citation>
    <scope>NUCLEOTIDE SEQUENCE</scope>
    <source>
        <strain evidence="4">HY135</strain>
    </source>
</reference>
<dbReference type="Pfam" id="PF01549">
    <property type="entry name" value="ShK"/>
    <property type="match status" value="1"/>
</dbReference>
<gene>
    <name evidence="3" type="primary">Acey_s0059.g3042</name>
    <name evidence="3" type="ORF">Y032_0059g3042</name>
</gene>
<accession>A0A016U460</accession>